<dbReference type="EMBL" id="MHTK01000005">
    <property type="protein sequence ID" value="OHA59762.1"/>
    <property type="molecule type" value="Genomic_DNA"/>
</dbReference>
<evidence type="ECO:0000259" key="7">
    <source>
        <dbReference type="Pfam" id="PF00177"/>
    </source>
</evidence>
<comment type="caution">
    <text evidence="8">The sequence shown here is derived from an EMBL/GenBank/DDBJ whole genome shotgun (WGS) entry which is preliminary data.</text>
</comment>
<dbReference type="GO" id="GO:0000049">
    <property type="term" value="F:tRNA binding"/>
    <property type="evidence" value="ECO:0007669"/>
    <property type="project" value="UniProtKB-UniRule"/>
</dbReference>
<dbReference type="STRING" id="1802439.A2589_02880"/>
<dbReference type="CDD" id="cd14869">
    <property type="entry name" value="uS7_Bacteria"/>
    <property type="match status" value="1"/>
</dbReference>
<sequence>MRRKHKPTSRLKPDLVYESLKVEKLINYVMERGKKNTARKIVYGAFDVIKDKEKAEPLAVFEQAIQNVGPVMEVRSRRVGGANYQVPHEVREVRRLSLGLRWIINSAQAKSGRPMKDRLADELVLASKNEGEAVKKKENVHKMAEANRAFAHFALARRK</sequence>
<keyword evidence="2 6" id="KW-0699">rRNA-binding</keyword>
<keyword evidence="3 6" id="KW-0694">RNA-binding</keyword>
<comment type="subunit">
    <text evidence="6">Part of the 30S ribosomal subunit. Contacts proteins S9 and S11.</text>
</comment>
<dbReference type="Gene3D" id="1.10.455.10">
    <property type="entry name" value="Ribosomal protein S7 domain"/>
    <property type="match status" value="1"/>
</dbReference>
<dbReference type="PANTHER" id="PTHR11205">
    <property type="entry name" value="RIBOSOMAL PROTEIN S7"/>
    <property type="match status" value="1"/>
</dbReference>
<dbReference type="SUPFAM" id="SSF47973">
    <property type="entry name" value="Ribosomal protein S7"/>
    <property type="match status" value="1"/>
</dbReference>
<reference evidence="8 9" key="1">
    <citation type="journal article" date="2016" name="Nat. Commun.">
        <title>Thousands of microbial genomes shed light on interconnected biogeochemical processes in an aquifer system.</title>
        <authorList>
            <person name="Anantharaman K."/>
            <person name="Brown C.T."/>
            <person name="Hug L.A."/>
            <person name="Sharon I."/>
            <person name="Castelle C.J."/>
            <person name="Probst A.J."/>
            <person name="Thomas B.C."/>
            <person name="Singh A."/>
            <person name="Wilkins M.J."/>
            <person name="Karaoz U."/>
            <person name="Brodie E.L."/>
            <person name="Williams K.H."/>
            <person name="Hubbard S.S."/>
            <person name="Banfield J.F."/>
        </authorList>
    </citation>
    <scope>NUCLEOTIDE SEQUENCE [LARGE SCALE GENOMIC DNA]</scope>
</reference>
<evidence type="ECO:0000313" key="8">
    <source>
        <dbReference type="EMBL" id="OHA59762.1"/>
    </source>
</evidence>
<comment type="similarity">
    <text evidence="1 6">Belongs to the universal ribosomal protein uS7 family.</text>
</comment>
<comment type="function">
    <text evidence="6">One of the primary rRNA binding proteins, it binds directly to 16S rRNA where it nucleates assembly of the head domain of the 30S subunit. Is located at the subunit interface close to the decoding center, probably blocks exit of the E-site tRNA.</text>
</comment>
<evidence type="ECO:0000256" key="2">
    <source>
        <dbReference type="ARBA" id="ARBA00022730"/>
    </source>
</evidence>
<accession>A0A1G2QIA8</accession>
<keyword evidence="5 6" id="KW-0687">Ribonucleoprotein</keyword>
<evidence type="ECO:0000256" key="5">
    <source>
        <dbReference type="ARBA" id="ARBA00023274"/>
    </source>
</evidence>
<evidence type="ECO:0000256" key="3">
    <source>
        <dbReference type="ARBA" id="ARBA00022884"/>
    </source>
</evidence>
<evidence type="ECO:0000313" key="9">
    <source>
        <dbReference type="Proteomes" id="UP000177838"/>
    </source>
</evidence>
<dbReference type="GO" id="GO:0003735">
    <property type="term" value="F:structural constituent of ribosome"/>
    <property type="evidence" value="ECO:0007669"/>
    <property type="project" value="InterPro"/>
</dbReference>
<dbReference type="GO" id="GO:0015935">
    <property type="term" value="C:small ribosomal subunit"/>
    <property type="evidence" value="ECO:0007669"/>
    <property type="project" value="InterPro"/>
</dbReference>
<dbReference type="InterPro" id="IPR005717">
    <property type="entry name" value="Ribosomal_uS7_bac/org-type"/>
</dbReference>
<dbReference type="InterPro" id="IPR036823">
    <property type="entry name" value="Ribosomal_uS7_dom_sf"/>
</dbReference>
<dbReference type="GO" id="GO:0019843">
    <property type="term" value="F:rRNA binding"/>
    <property type="evidence" value="ECO:0007669"/>
    <property type="project" value="UniProtKB-UniRule"/>
</dbReference>
<protein>
    <recommendedName>
        <fullName evidence="6">Small ribosomal subunit protein uS7</fullName>
    </recommendedName>
</protein>
<evidence type="ECO:0000256" key="1">
    <source>
        <dbReference type="ARBA" id="ARBA00007151"/>
    </source>
</evidence>
<dbReference type="PIRSF" id="PIRSF002122">
    <property type="entry name" value="RPS7p_RPS7a_RPS5e_RPS7o"/>
    <property type="match status" value="1"/>
</dbReference>
<dbReference type="FunFam" id="1.10.455.10:FF:000001">
    <property type="entry name" value="30S ribosomal protein S7"/>
    <property type="match status" value="1"/>
</dbReference>
<keyword evidence="4 6" id="KW-0689">Ribosomal protein</keyword>
<dbReference type="HAMAP" id="MF_00480_B">
    <property type="entry name" value="Ribosomal_uS7_B"/>
    <property type="match status" value="1"/>
</dbReference>
<evidence type="ECO:0000256" key="4">
    <source>
        <dbReference type="ARBA" id="ARBA00022980"/>
    </source>
</evidence>
<dbReference type="InterPro" id="IPR023798">
    <property type="entry name" value="Ribosomal_uS7_dom"/>
</dbReference>
<name>A0A1G2QIA8_9BACT</name>
<dbReference type="InterPro" id="IPR000235">
    <property type="entry name" value="Ribosomal_uS7"/>
</dbReference>
<dbReference type="Proteomes" id="UP000177838">
    <property type="component" value="Unassembled WGS sequence"/>
</dbReference>
<dbReference type="NCBIfam" id="TIGR01029">
    <property type="entry name" value="rpsG_bact"/>
    <property type="match status" value="1"/>
</dbReference>
<keyword evidence="6" id="KW-0820">tRNA-binding</keyword>
<evidence type="ECO:0000256" key="6">
    <source>
        <dbReference type="HAMAP-Rule" id="MF_00480"/>
    </source>
</evidence>
<feature type="domain" description="Small ribosomal subunit protein uS7" evidence="7">
    <location>
        <begin position="1"/>
        <end position="148"/>
    </location>
</feature>
<dbReference type="Pfam" id="PF00177">
    <property type="entry name" value="Ribosomal_S7"/>
    <property type="match status" value="1"/>
</dbReference>
<dbReference type="AlphaFoldDB" id="A0A1G2QIA8"/>
<proteinExistence type="inferred from homology"/>
<dbReference type="GO" id="GO:0006412">
    <property type="term" value="P:translation"/>
    <property type="evidence" value="ECO:0007669"/>
    <property type="project" value="UniProtKB-UniRule"/>
</dbReference>
<organism evidence="8 9">
    <name type="scientific">Candidatus Vogelbacteria bacterium RIFOXYD1_FULL_46_19</name>
    <dbReference type="NCBI Taxonomy" id="1802439"/>
    <lineage>
        <taxon>Bacteria</taxon>
        <taxon>Candidatus Vogeliibacteriota</taxon>
    </lineage>
</organism>
<gene>
    <name evidence="6" type="primary">rpsG</name>
    <name evidence="8" type="ORF">A2589_02880</name>
</gene>